<dbReference type="RefSeq" id="WP_274270238.1">
    <property type="nucleotide sequence ID" value="NZ_JAOSLC020000003.1"/>
</dbReference>
<keyword evidence="4" id="KW-1185">Reference proteome</keyword>
<dbReference type="Proteomes" id="UP001151478">
    <property type="component" value="Unassembled WGS sequence"/>
</dbReference>
<evidence type="ECO:0008006" key="5">
    <source>
        <dbReference type="Google" id="ProtNLM"/>
    </source>
</evidence>
<accession>A0ABT5S8I4</accession>
<protein>
    <recommendedName>
        <fullName evidence="5">Type I restriction modification DNA specificity domain-containing protein</fullName>
    </recommendedName>
</protein>
<comment type="caution">
    <text evidence="3">The sequence shown here is derived from an EMBL/GenBank/DDBJ whole genome shotgun (WGS) entry which is preliminary data.</text>
</comment>
<keyword evidence="1" id="KW-0680">Restriction system</keyword>
<dbReference type="Gene3D" id="3.90.220.20">
    <property type="entry name" value="DNA methylase specificity domains"/>
    <property type="match status" value="1"/>
</dbReference>
<evidence type="ECO:0000256" key="1">
    <source>
        <dbReference type="ARBA" id="ARBA00022747"/>
    </source>
</evidence>
<organism evidence="3 4">
    <name type="scientific">Polaribacter ponticola</name>
    <dbReference type="NCBI Taxonomy" id="2978475"/>
    <lineage>
        <taxon>Bacteria</taxon>
        <taxon>Pseudomonadati</taxon>
        <taxon>Bacteroidota</taxon>
        <taxon>Flavobacteriia</taxon>
        <taxon>Flavobacteriales</taxon>
        <taxon>Flavobacteriaceae</taxon>
    </lineage>
</organism>
<dbReference type="InterPro" id="IPR044946">
    <property type="entry name" value="Restrct_endonuc_typeI_TRD_sf"/>
</dbReference>
<gene>
    <name evidence="3" type="ORF">N5A56_004860</name>
</gene>
<evidence type="ECO:0000256" key="2">
    <source>
        <dbReference type="ARBA" id="ARBA00023125"/>
    </source>
</evidence>
<keyword evidence="2" id="KW-0238">DNA-binding</keyword>
<dbReference type="EMBL" id="JAOSLC020000003">
    <property type="protein sequence ID" value="MDD7913786.1"/>
    <property type="molecule type" value="Genomic_DNA"/>
</dbReference>
<dbReference type="SUPFAM" id="SSF116734">
    <property type="entry name" value="DNA methylase specificity domain"/>
    <property type="match status" value="1"/>
</dbReference>
<evidence type="ECO:0000313" key="4">
    <source>
        <dbReference type="Proteomes" id="UP001151478"/>
    </source>
</evidence>
<name>A0ABT5S8I4_9FLAO</name>
<reference evidence="3" key="1">
    <citation type="submission" date="2023-02" db="EMBL/GenBank/DDBJ databases">
        <title>Polaribacter ponticola sp. nov., isolated from seawater.</title>
        <authorList>
            <person name="Baek J.H."/>
            <person name="Kim J.M."/>
            <person name="Choi D.G."/>
            <person name="Jeon C.O."/>
        </authorList>
    </citation>
    <scope>NUCLEOTIDE SEQUENCE</scope>
    <source>
        <strain evidence="3">MSW5</strain>
    </source>
</reference>
<sequence>MVINSLVGEYQLNRIGTGGVQTNISSNDIQKIFIPKITNVIQRKIAKMIEESFDLKKQSEHLLEVAKKAVEIAIEQNEEKALKYIEK</sequence>
<evidence type="ECO:0000313" key="3">
    <source>
        <dbReference type="EMBL" id="MDD7913786.1"/>
    </source>
</evidence>
<proteinExistence type="predicted"/>